<dbReference type="Proteomes" id="UP001418222">
    <property type="component" value="Unassembled WGS sequence"/>
</dbReference>
<dbReference type="PANTHER" id="PTHR32295:SF41">
    <property type="entry name" value="PROTEIN IQ-DOMAIN 11"/>
    <property type="match status" value="1"/>
</dbReference>
<feature type="domain" description="DUF4005" evidence="5">
    <location>
        <begin position="327"/>
        <end position="367"/>
    </location>
</feature>
<evidence type="ECO:0000259" key="5">
    <source>
        <dbReference type="Pfam" id="PF13178"/>
    </source>
</evidence>
<feature type="compositionally biased region" description="Polar residues" evidence="4">
    <location>
        <begin position="385"/>
        <end position="397"/>
    </location>
</feature>
<evidence type="ECO:0000256" key="3">
    <source>
        <dbReference type="ARBA" id="ARBA00024378"/>
    </source>
</evidence>
<keyword evidence="1" id="KW-0112">Calmodulin-binding</keyword>
<dbReference type="SMART" id="SM00015">
    <property type="entry name" value="IQ"/>
    <property type="match status" value="1"/>
</dbReference>
<evidence type="ECO:0000313" key="6">
    <source>
        <dbReference type="EMBL" id="KAK8918520.1"/>
    </source>
</evidence>
<sequence>MAKRKNWFDRLKKFLTSETQSKQEKKERRRRWLFGRLRSKFPPALPPPSLQRLRSLREAEQEQSKHAVAVAVATAVAAEAAVAAAQAAALVVQLTWTAPLPYQRAQESAATKIQTAFRGYLARRALRALKGLVKLQALIRGQAVRKQAYITLKGLQSLMRIQSQARANRMRTSSIRQSRDLASMRTAQDRQAQLITSREWDGSILSKEEIIALLRKRQDAAVKREKAMGYASTHQETRHAIKPAIPTADRGLDSNSLHTKLSWLESWVSAQPLHKDILEDSPTPGRDQVAPSHHLRASESPKTELIELIYQSRRSFNSSERARSKDDESFSGSSCFPSYMASTASTKAKFRSASTPKQRQRTLDGSDRCSVNGDRIFSPLPSAKNPPNHQRSPSLKFNSGAEKNFSIDSERCLLSWDKCSFIA</sequence>
<feature type="compositionally biased region" description="Polar residues" evidence="4">
    <location>
        <begin position="347"/>
        <end position="357"/>
    </location>
</feature>
<evidence type="ECO:0000256" key="4">
    <source>
        <dbReference type="SAM" id="MobiDB-lite"/>
    </source>
</evidence>
<dbReference type="InterPro" id="IPR000048">
    <property type="entry name" value="IQ_motif_EF-hand-BS"/>
</dbReference>
<comment type="subunit">
    <text evidence="3">Binds to multiple calmodulin (CaM) in the presence of Ca(2+) and CaM-like proteins.</text>
</comment>
<dbReference type="Pfam" id="PF00612">
    <property type="entry name" value="IQ"/>
    <property type="match status" value="1"/>
</dbReference>
<dbReference type="CDD" id="cd23767">
    <property type="entry name" value="IQCD"/>
    <property type="match status" value="1"/>
</dbReference>
<accession>A0AAP0AXH7</accession>
<gene>
    <name evidence="6" type="primary">IQD14</name>
    <name evidence="6" type="ORF">KSP39_PZI021664</name>
</gene>
<dbReference type="Pfam" id="PF13178">
    <property type="entry name" value="DUF4005"/>
    <property type="match status" value="1"/>
</dbReference>
<name>A0AAP0AXH7_9ASPA</name>
<dbReference type="PANTHER" id="PTHR32295">
    <property type="entry name" value="IQ-DOMAIN 5-RELATED"/>
    <property type="match status" value="1"/>
</dbReference>
<keyword evidence="7" id="KW-1185">Reference proteome</keyword>
<reference evidence="6 7" key="1">
    <citation type="journal article" date="2022" name="Nat. Plants">
        <title>Genomes of leafy and leafless Platanthera orchids illuminate the evolution of mycoheterotrophy.</title>
        <authorList>
            <person name="Li M.H."/>
            <person name="Liu K.W."/>
            <person name="Li Z."/>
            <person name="Lu H.C."/>
            <person name="Ye Q.L."/>
            <person name="Zhang D."/>
            <person name="Wang J.Y."/>
            <person name="Li Y.F."/>
            <person name="Zhong Z.M."/>
            <person name="Liu X."/>
            <person name="Yu X."/>
            <person name="Liu D.K."/>
            <person name="Tu X.D."/>
            <person name="Liu B."/>
            <person name="Hao Y."/>
            <person name="Liao X.Y."/>
            <person name="Jiang Y.T."/>
            <person name="Sun W.H."/>
            <person name="Chen J."/>
            <person name="Chen Y.Q."/>
            <person name="Ai Y."/>
            <person name="Zhai J.W."/>
            <person name="Wu S.S."/>
            <person name="Zhou Z."/>
            <person name="Hsiao Y.Y."/>
            <person name="Wu W.L."/>
            <person name="Chen Y.Y."/>
            <person name="Lin Y.F."/>
            <person name="Hsu J.L."/>
            <person name="Li C.Y."/>
            <person name="Wang Z.W."/>
            <person name="Zhao X."/>
            <person name="Zhong W.Y."/>
            <person name="Ma X.K."/>
            <person name="Ma L."/>
            <person name="Huang J."/>
            <person name="Chen G.Z."/>
            <person name="Huang M.Z."/>
            <person name="Huang L."/>
            <person name="Peng D.H."/>
            <person name="Luo Y.B."/>
            <person name="Zou S.Q."/>
            <person name="Chen S.P."/>
            <person name="Lan S."/>
            <person name="Tsai W.C."/>
            <person name="Van de Peer Y."/>
            <person name="Liu Z.J."/>
        </authorList>
    </citation>
    <scope>NUCLEOTIDE SEQUENCE [LARGE SCALE GENOMIC DNA]</scope>
    <source>
        <strain evidence="6">Lor287</strain>
    </source>
</reference>
<feature type="region of interest" description="Disordered" evidence="4">
    <location>
        <begin position="276"/>
        <end position="303"/>
    </location>
</feature>
<feature type="region of interest" description="Disordered" evidence="4">
    <location>
        <begin position="347"/>
        <end position="400"/>
    </location>
</feature>
<dbReference type="AlphaFoldDB" id="A0AAP0AXH7"/>
<dbReference type="PROSITE" id="PS50096">
    <property type="entry name" value="IQ"/>
    <property type="match status" value="2"/>
</dbReference>
<comment type="similarity">
    <text evidence="2">Belongs to the IQD family.</text>
</comment>
<comment type="caution">
    <text evidence="6">The sequence shown here is derived from an EMBL/GenBank/DDBJ whole genome shotgun (WGS) entry which is preliminary data.</text>
</comment>
<proteinExistence type="inferred from homology"/>
<feature type="region of interest" description="Disordered" evidence="4">
    <location>
        <begin position="230"/>
        <end position="251"/>
    </location>
</feature>
<evidence type="ECO:0000256" key="2">
    <source>
        <dbReference type="ARBA" id="ARBA00024341"/>
    </source>
</evidence>
<dbReference type="Gene3D" id="1.20.5.190">
    <property type="match status" value="1"/>
</dbReference>
<evidence type="ECO:0000256" key="1">
    <source>
        <dbReference type="ARBA" id="ARBA00022860"/>
    </source>
</evidence>
<dbReference type="EMBL" id="JBBWWQ010000019">
    <property type="protein sequence ID" value="KAK8918520.1"/>
    <property type="molecule type" value="Genomic_DNA"/>
</dbReference>
<organism evidence="6 7">
    <name type="scientific">Platanthera zijinensis</name>
    <dbReference type="NCBI Taxonomy" id="2320716"/>
    <lineage>
        <taxon>Eukaryota</taxon>
        <taxon>Viridiplantae</taxon>
        <taxon>Streptophyta</taxon>
        <taxon>Embryophyta</taxon>
        <taxon>Tracheophyta</taxon>
        <taxon>Spermatophyta</taxon>
        <taxon>Magnoliopsida</taxon>
        <taxon>Liliopsida</taxon>
        <taxon>Asparagales</taxon>
        <taxon>Orchidaceae</taxon>
        <taxon>Orchidoideae</taxon>
        <taxon>Orchideae</taxon>
        <taxon>Orchidinae</taxon>
        <taxon>Platanthera</taxon>
    </lineage>
</organism>
<dbReference type="GO" id="GO:0005516">
    <property type="term" value="F:calmodulin binding"/>
    <property type="evidence" value="ECO:0007669"/>
    <property type="project" value="UniProtKB-KW"/>
</dbReference>
<protein>
    <submittedName>
        <fullName evidence="6">Protein IQ-DOMAIN 14</fullName>
    </submittedName>
</protein>
<dbReference type="InterPro" id="IPR025064">
    <property type="entry name" value="DUF4005"/>
</dbReference>
<evidence type="ECO:0000313" key="7">
    <source>
        <dbReference type="Proteomes" id="UP001418222"/>
    </source>
</evidence>